<gene>
    <name evidence="5" type="ORF">GC722_13155</name>
</gene>
<evidence type="ECO:0000256" key="3">
    <source>
        <dbReference type="ARBA" id="ARBA00023163"/>
    </source>
</evidence>
<dbReference type="Proteomes" id="UP000435304">
    <property type="component" value="Unassembled WGS sequence"/>
</dbReference>
<dbReference type="GO" id="GO:0043565">
    <property type="term" value="F:sequence-specific DNA binding"/>
    <property type="evidence" value="ECO:0007669"/>
    <property type="project" value="InterPro"/>
</dbReference>
<dbReference type="AlphaFoldDB" id="A0A6A9UVU6"/>
<name>A0A6A9UVU6_9ACTN</name>
<evidence type="ECO:0000256" key="2">
    <source>
        <dbReference type="ARBA" id="ARBA00023125"/>
    </source>
</evidence>
<accession>A0A6A9UVU6</accession>
<dbReference type="SUPFAM" id="SSF46689">
    <property type="entry name" value="Homeodomain-like"/>
    <property type="match status" value="2"/>
</dbReference>
<evidence type="ECO:0000256" key="1">
    <source>
        <dbReference type="ARBA" id="ARBA00023015"/>
    </source>
</evidence>
<dbReference type="Pfam" id="PF12833">
    <property type="entry name" value="HTH_18"/>
    <property type="match status" value="1"/>
</dbReference>
<keyword evidence="2" id="KW-0238">DNA-binding</keyword>
<keyword evidence="6" id="KW-1185">Reference proteome</keyword>
<comment type="caution">
    <text evidence="5">The sequence shown here is derived from an EMBL/GenBank/DDBJ whole genome shotgun (WGS) entry which is preliminary data.</text>
</comment>
<dbReference type="GO" id="GO:0003700">
    <property type="term" value="F:DNA-binding transcription factor activity"/>
    <property type="evidence" value="ECO:0007669"/>
    <property type="project" value="InterPro"/>
</dbReference>
<dbReference type="InterPro" id="IPR050204">
    <property type="entry name" value="AraC_XylS_family_regulators"/>
</dbReference>
<dbReference type="Gene3D" id="1.10.10.60">
    <property type="entry name" value="Homeodomain-like"/>
    <property type="match status" value="1"/>
</dbReference>
<dbReference type="InterPro" id="IPR018060">
    <property type="entry name" value="HTH_AraC"/>
</dbReference>
<dbReference type="RefSeq" id="WP_156610938.1">
    <property type="nucleotide sequence ID" value="NZ_WPCU01000009.1"/>
</dbReference>
<dbReference type="PROSITE" id="PS01124">
    <property type="entry name" value="HTH_ARAC_FAMILY_2"/>
    <property type="match status" value="1"/>
</dbReference>
<dbReference type="InterPro" id="IPR009057">
    <property type="entry name" value="Homeodomain-like_sf"/>
</dbReference>
<dbReference type="EMBL" id="WPCU01000009">
    <property type="protein sequence ID" value="MVA76963.1"/>
    <property type="molecule type" value="Genomic_DNA"/>
</dbReference>
<evidence type="ECO:0000313" key="5">
    <source>
        <dbReference type="EMBL" id="MVA76963.1"/>
    </source>
</evidence>
<evidence type="ECO:0000259" key="4">
    <source>
        <dbReference type="PROSITE" id="PS01124"/>
    </source>
</evidence>
<dbReference type="PANTHER" id="PTHR46796">
    <property type="entry name" value="HTH-TYPE TRANSCRIPTIONAL ACTIVATOR RHAS-RELATED"/>
    <property type="match status" value="1"/>
</dbReference>
<dbReference type="SMART" id="SM00342">
    <property type="entry name" value="HTH_ARAC"/>
    <property type="match status" value="1"/>
</dbReference>
<evidence type="ECO:0000313" key="6">
    <source>
        <dbReference type="Proteomes" id="UP000435304"/>
    </source>
</evidence>
<reference evidence="5 6" key="1">
    <citation type="submission" date="2019-12" db="EMBL/GenBank/DDBJ databases">
        <title>Auraticoccus cholistani sp. nov., an actinomycete isolated from soil of Cholistan desert.</title>
        <authorList>
            <person name="Cheema M.T."/>
        </authorList>
    </citation>
    <scope>NUCLEOTIDE SEQUENCE [LARGE SCALE GENOMIC DNA]</scope>
    <source>
        <strain evidence="5 6">F435</strain>
    </source>
</reference>
<dbReference type="PANTHER" id="PTHR46796:SF12">
    <property type="entry name" value="HTH-TYPE DNA-BINDING TRANSCRIPTIONAL ACTIVATOR EUTR"/>
    <property type="match status" value="1"/>
</dbReference>
<keyword evidence="3" id="KW-0804">Transcription</keyword>
<protein>
    <submittedName>
        <fullName evidence="5">Helix-turn-helix domain-containing protein</fullName>
    </submittedName>
</protein>
<organism evidence="5 6">
    <name type="scientific">Auraticoccus cholistanensis</name>
    <dbReference type="NCBI Taxonomy" id="2656650"/>
    <lineage>
        <taxon>Bacteria</taxon>
        <taxon>Bacillati</taxon>
        <taxon>Actinomycetota</taxon>
        <taxon>Actinomycetes</taxon>
        <taxon>Propionibacteriales</taxon>
        <taxon>Propionibacteriaceae</taxon>
        <taxon>Auraticoccus</taxon>
    </lineage>
</organism>
<proteinExistence type="predicted"/>
<sequence>MSTDSVPREALRLVPDPVVPAHATVSTGRTTFEGQHAGDALKHVARTFKVRIRGNCASREVSFRHDRVVAGGLSFDEVTTTATTELTVGSLRHLVLGTLVRGRLRLDAAGVSEEYHAGDSFVLGAPGQDVVLSAQFPTLSLLLVDPSLLPTGGTDLRRLPGRRPISPEAGAAWRDTVAAARSLLLAHDGGGALPSVLRALEHALPVAALGTFTGSVSADAAVPTAGEPVPYTLRHALEILEGAAGDSISVEEVARTVGVTQRALQYTFRRHLDTTPAAYLRRLRLDRVHADLLRADARDGATVAQIAARWGFHHPGQFAALYRSVFGQRPSTTLHADRFDPPAGGMELS</sequence>
<feature type="domain" description="HTH araC/xylS-type" evidence="4">
    <location>
        <begin position="234"/>
        <end position="336"/>
    </location>
</feature>
<keyword evidence="1" id="KW-0805">Transcription regulation</keyword>